<keyword evidence="1" id="KW-0472">Membrane</keyword>
<dbReference type="eggNOG" id="COG3094">
    <property type="taxonomic scope" value="Bacteria"/>
</dbReference>
<dbReference type="EMBL" id="AAOF01000005">
    <property type="protein sequence ID" value="EAR21939.1"/>
    <property type="molecule type" value="Genomic_DNA"/>
</dbReference>
<reference evidence="2 3" key="1">
    <citation type="submission" date="2006-02" db="EMBL/GenBank/DDBJ databases">
        <authorList>
            <person name="Waterbury J."/>
            <person name="Ferriera S."/>
            <person name="Johnson J."/>
            <person name="Kravitz S."/>
            <person name="Halpern A."/>
            <person name="Remington K."/>
            <person name="Beeson K."/>
            <person name="Tran B."/>
            <person name="Rogers Y.-H."/>
            <person name="Friedman R."/>
            <person name="Venter J.C."/>
        </authorList>
    </citation>
    <scope>NUCLEOTIDE SEQUENCE [LARGE SCALE GENOMIC DNA]</scope>
    <source>
        <strain evidence="2 3">Nb-231</strain>
    </source>
</reference>
<organism evidence="2 3">
    <name type="scientific">Nitrococcus mobilis Nb-231</name>
    <dbReference type="NCBI Taxonomy" id="314278"/>
    <lineage>
        <taxon>Bacteria</taxon>
        <taxon>Pseudomonadati</taxon>
        <taxon>Pseudomonadota</taxon>
        <taxon>Gammaproteobacteria</taxon>
        <taxon>Chromatiales</taxon>
        <taxon>Ectothiorhodospiraceae</taxon>
        <taxon>Nitrococcus</taxon>
    </lineage>
</organism>
<evidence type="ECO:0000256" key="1">
    <source>
        <dbReference type="SAM" id="Phobius"/>
    </source>
</evidence>
<dbReference type="GO" id="GO:0005886">
    <property type="term" value="C:plasma membrane"/>
    <property type="evidence" value="ECO:0007669"/>
    <property type="project" value="TreeGrafter"/>
</dbReference>
<dbReference type="PIRSF" id="PIRSF005610">
    <property type="entry name" value="SirB"/>
    <property type="match status" value="1"/>
</dbReference>
<dbReference type="HOGENOM" id="CLU_123860_2_0_6"/>
<feature type="transmembrane region" description="Helical" evidence="1">
    <location>
        <begin position="12"/>
        <end position="36"/>
    </location>
</feature>
<dbReference type="Pfam" id="PF04247">
    <property type="entry name" value="SirB"/>
    <property type="match status" value="1"/>
</dbReference>
<sequence length="96" mass="10734">MLYDSPLLSRRWVRVLPHAIDAVVLASGLYLAVAFYEFPLTYHPWIIAKLTGLLAYVVLGAIALRRGRTKRVRVAAFVGSLLLFGYIVFVAVTKMP</sequence>
<evidence type="ECO:0000313" key="3">
    <source>
        <dbReference type="Proteomes" id="UP000003374"/>
    </source>
</evidence>
<evidence type="ECO:0000313" key="2">
    <source>
        <dbReference type="EMBL" id="EAR21939.1"/>
    </source>
</evidence>
<feature type="transmembrane region" description="Helical" evidence="1">
    <location>
        <begin position="42"/>
        <end position="62"/>
    </location>
</feature>
<dbReference type="AlphaFoldDB" id="A4BQT9"/>
<evidence type="ECO:0008006" key="4">
    <source>
        <dbReference type="Google" id="ProtNLM"/>
    </source>
</evidence>
<protein>
    <recommendedName>
        <fullName evidence="4">Invasion gene expression up-regulator, SirB</fullName>
    </recommendedName>
</protein>
<dbReference type="InterPro" id="IPR007360">
    <property type="entry name" value="SirB"/>
</dbReference>
<dbReference type="STRING" id="314278.NB231_06111"/>
<keyword evidence="1" id="KW-0812">Transmembrane</keyword>
<feature type="transmembrane region" description="Helical" evidence="1">
    <location>
        <begin position="74"/>
        <end position="92"/>
    </location>
</feature>
<accession>A4BQT9</accession>
<comment type="caution">
    <text evidence="2">The sequence shown here is derived from an EMBL/GenBank/DDBJ whole genome shotgun (WGS) entry which is preliminary data.</text>
</comment>
<name>A4BQT9_9GAMM</name>
<keyword evidence="3" id="KW-1185">Reference proteome</keyword>
<dbReference type="PANTHER" id="PTHR39594">
    <property type="entry name" value="PROTEIN YCHQ"/>
    <property type="match status" value="1"/>
</dbReference>
<dbReference type="Proteomes" id="UP000003374">
    <property type="component" value="Unassembled WGS sequence"/>
</dbReference>
<gene>
    <name evidence="2" type="ORF">NB231_06111</name>
</gene>
<dbReference type="PANTHER" id="PTHR39594:SF1">
    <property type="entry name" value="PROTEIN YCHQ"/>
    <property type="match status" value="1"/>
</dbReference>
<proteinExistence type="predicted"/>
<keyword evidence="1" id="KW-1133">Transmembrane helix</keyword>